<evidence type="ECO:0000313" key="4">
    <source>
        <dbReference type="EMBL" id="MDA8482938.1"/>
    </source>
</evidence>
<sequence length="300" mass="31824">MPRPISRDTRLCMSLSGRPGNFGTCFHNYLYEALDLDFVYKAFTTTDLPAAIGGIRALGIRGCAVSMPFKEACIPLLDELDASASAIDSVNTIVADNGWLKGYNTDYSAVASLLASHAVPRDIRFAVRGSGGMAKAVASAFRDSGYRHGTIVARNPQSGPTLARGCGYAWLTELGDEQPQMLVNVTPLGMEGGPEADALAFTREQVAAANWVFDVVALPVETPLIRFARKLGKPVITGAEVIVLQAVEQFVLYTGVRPEAELIEKAAEFARGRGSPVGAISIAKGHAVPPKGQTCGLPSE</sequence>
<dbReference type="RefSeq" id="WP_271470421.1">
    <property type="nucleotide sequence ID" value="NZ_JANEWF010000004.1"/>
</dbReference>
<accession>A0ABT4Y2E0</accession>
<protein>
    <submittedName>
        <fullName evidence="4">Shikimate 5-dehydrogenase</fullName>
    </submittedName>
</protein>
<gene>
    <name evidence="4" type="ORF">NNO07_07640</name>
</gene>
<dbReference type="Pfam" id="PF08501">
    <property type="entry name" value="Shikimate_dh_N"/>
    <property type="match status" value="1"/>
</dbReference>
<dbReference type="SUPFAM" id="SSF53223">
    <property type="entry name" value="Aminoacid dehydrogenase-like, N-terminal domain"/>
    <property type="match status" value="1"/>
</dbReference>
<evidence type="ECO:0000313" key="5">
    <source>
        <dbReference type="Proteomes" id="UP001211689"/>
    </source>
</evidence>
<dbReference type="EMBL" id="JANEWF010000004">
    <property type="protein sequence ID" value="MDA8482938.1"/>
    <property type="molecule type" value="Genomic_DNA"/>
</dbReference>
<dbReference type="NCBIfam" id="NF009202">
    <property type="entry name" value="PRK12550.1"/>
    <property type="match status" value="1"/>
</dbReference>
<feature type="domain" description="Shikimate dehydrogenase substrate binding N-terminal" evidence="3">
    <location>
        <begin position="26"/>
        <end position="93"/>
    </location>
</feature>
<dbReference type="InterPro" id="IPR013708">
    <property type="entry name" value="Shikimate_DH-bd_N"/>
</dbReference>
<keyword evidence="2" id="KW-0560">Oxidoreductase</keyword>
<dbReference type="Proteomes" id="UP001211689">
    <property type="component" value="Unassembled WGS sequence"/>
</dbReference>
<dbReference type="InterPro" id="IPR046346">
    <property type="entry name" value="Aminoacid_DH-like_N_sf"/>
</dbReference>
<dbReference type="PANTHER" id="PTHR21089">
    <property type="entry name" value="SHIKIMATE DEHYDROGENASE"/>
    <property type="match status" value="1"/>
</dbReference>
<organism evidence="4 5">
    <name type="scientific">Metapseudomonas resinovorans</name>
    <name type="common">Pseudomonas resinovorans</name>
    <dbReference type="NCBI Taxonomy" id="53412"/>
    <lineage>
        <taxon>Bacteria</taxon>
        <taxon>Pseudomonadati</taxon>
        <taxon>Pseudomonadota</taxon>
        <taxon>Gammaproteobacteria</taxon>
        <taxon>Pseudomonadales</taxon>
        <taxon>Pseudomonadaceae</taxon>
        <taxon>Metapseudomonas</taxon>
    </lineage>
</organism>
<dbReference type="InterPro" id="IPR036291">
    <property type="entry name" value="NAD(P)-bd_dom_sf"/>
</dbReference>
<keyword evidence="5" id="KW-1185">Reference proteome</keyword>
<dbReference type="CDD" id="cd01065">
    <property type="entry name" value="NAD_bind_Shikimate_DH"/>
    <property type="match status" value="1"/>
</dbReference>
<dbReference type="Gene3D" id="3.40.50.10860">
    <property type="entry name" value="Leucine Dehydrogenase, chain A, domain 1"/>
    <property type="match status" value="1"/>
</dbReference>
<dbReference type="InterPro" id="IPR022893">
    <property type="entry name" value="Shikimate_DH_fam"/>
</dbReference>
<evidence type="ECO:0000256" key="2">
    <source>
        <dbReference type="ARBA" id="ARBA00023002"/>
    </source>
</evidence>
<dbReference type="Gene3D" id="3.40.50.720">
    <property type="entry name" value="NAD(P)-binding Rossmann-like Domain"/>
    <property type="match status" value="1"/>
</dbReference>
<evidence type="ECO:0000256" key="1">
    <source>
        <dbReference type="ARBA" id="ARBA00022857"/>
    </source>
</evidence>
<name>A0ABT4Y2E0_METRE</name>
<proteinExistence type="predicted"/>
<reference evidence="4 5" key="1">
    <citation type="submission" date="2022-07" db="EMBL/GenBank/DDBJ databases">
        <title>Genome Analysis of Selected Gammaproteobacteria from Nigerian Food snails.</title>
        <authorList>
            <person name="Okafor A.C."/>
        </authorList>
    </citation>
    <scope>NUCLEOTIDE SEQUENCE [LARGE SCALE GENOMIC DNA]</scope>
    <source>
        <strain evidence="4 5">Awg 2</strain>
    </source>
</reference>
<dbReference type="SUPFAM" id="SSF51735">
    <property type="entry name" value="NAD(P)-binding Rossmann-fold domains"/>
    <property type="match status" value="1"/>
</dbReference>
<dbReference type="PANTHER" id="PTHR21089:SF9">
    <property type="entry name" value="SHIKIMATE DEHYDROGENASE-LIKE PROTEIN HI_0607"/>
    <property type="match status" value="1"/>
</dbReference>
<comment type="caution">
    <text evidence="4">The sequence shown here is derived from an EMBL/GenBank/DDBJ whole genome shotgun (WGS) entry which is preliminary data.</text>
</comment>
<evidence type="ECO:0000259" key="3">
    <source>
        <dbReference type="Pfam" id="PF08501"/>
    </source>
</evidence>
<keyword evidence="1" id="KW-0521">NADP</keyword>